<accession>A0A1T5AYR6</accession>
<dbReference type="InterPro" id="IPR026870">
    <property type="entry name" value="Zinc_ribbon_dom"/>
</dbReference>
<dbReference type="RefSeq" id="WP_079589158.1">
    <property type="nucleotide sequence ID" value="NZ_FUYN01000002.1"/>
</dbReference>
<dbReference type="AlphaFoldDB" id="A0A1T5AYR6"/>
<name>A0A1T5AYR6_9FIRM</name>
<feature type="region of interest" description="Disordered" evidence="1">
    <location>
        <begin position="108"/>
        <end position="145"/>
    </location>
</feature>
<keyword evidence="5" id="KW-1185">Reference proteome</keyword>
<feature type="domain" description="Zinc-ribbon" evidence="3">
    <location>
        <begin position="6"/>
        <end position="28"/>
    </location>
</feature>
<keyword evidence="2" id="KW-1133">Transmembrane helix</keyword>
<evidence type="ECO:0000256" key="2">
    <source>
        <dbReference type="SAM" id="Phobius"/>
    </source>
</evidence>
<evidence type="ECO:0000259" key="3">
    <source>
        <dbReference type="Pfam" id="PF13240"/>
    </source>
</evidence>
<feature type="region of interest" description="Disordered" evidence="1">
    <location>
        <begin position="31"/>
        <end position="76"/>
    </location>
</feature>
<feature type="transmembrane region" description="Helical" evidence="2">
    <location>
        <begin position="81"/>
        <end position="100"/>
    </location>
</feature>
<protein>
    <submittedName>
        <fullName evidence="4">Zinc-ribbon domain-containing protein</fullName>
    </submittedName>
</protein>
<dbReference type="Proteomes" id="UP000243406">
    <property type="component" value="Unassembled WGS sequence"/>
</dbReference>
<feature type="compositionally biased region" description="Basic and acidic residues" evidence="1">
    <location>
        <begin position="31"/>
        <end position="51"/>
    </location>
</feature>
<proteinExistence type="predicted"/>
<sequence>MGDSKFCTNCGAKTQPEDVFCESCGQKLEADDYENKSEVKEEKSPYQKQEDSIVPPARQAAREPFREPFPDRPKKKGNSGVIAVVALLVIVIFGGGYWFFSQKGENDNIADQPNQNADSSNQNSQASNEGTGETQQTEPTSSQLDLTKARTYLSTPGYKSTFFVNYPDGMAGVVERFSGRGPNANEGVIVSEVEVVRENGEDYGYGFHYVTRQDGSYYILDSTPFEIYPHLKDDLSIGKTWSYKDEVFGDIVWTVMDMGVDLDLGFEKFSNCLVVKEDNQAAGFVTIAYYAPGSGMIYSTDASGNNDYYKMTAKEQIGTEQAESQIVKWCPNYLEIKDDRTQ</sequence>
<dbReference type="OrthoDB" id="1758298at2"/>
<evidence type="ECO:0000313" key="4">
    <source>
        <dbReference type="EMBL" id="SKB39753.1"/>
    </source>
</evidence>
<keyword evidence="2" id="KW-0812">Transmembrane</keyword>
<evidence type="ECO:0000313" key="5">
    <source>
        <dbReference type="Proteomes" id="UP000243406"/>
    </source>
</evidence>
<organism evidence="4 5">
    <name type="scientific">Acetoanaerobium noterae</name>
    <dbReference type="NCBI Taxonomy" id="745369"/>
    <lineage>
        <taxon>Bacteria</taxon>
        <taxon>Bacillati</taxon>
        <taxon>Bacillota</taxon>
        <taxon>Clostridia</taxon>
        <taxon>Peptostreptococcales</taxon>
        <taxon>Filifactoraceae</taxon>
        <taxon>Acetoanaerobium</taxon>
    </lineage>
</organism>
<reference evidence="5" key="1">
    <citation type="submission" date="2017-02" db="EMBL/GenBank/DDBJ databases">
        <authorList>
            <person name="Varghese N."/>
            <person name="Submissions S."/>
        </authorList>
    </citation>
    <scope>NUCLEOTIDE SEQUENCE [LARGE SCALE GENOMIC DNA]</scope>
    <source>
        <strain evidence="5">ATCC 35199</strain>
    </source>
</reference>
<dbReference type="EMBL" id="FUYN01000002">
    <property type="protein sequence ID" value="SKB39753.1"/>
    <property type="molecule type" value="Genomic_DNA"/>
</dbReference>
<feature type="compositionally biased region" description="Basic and acidic residues" evidence="1">
    <location>
        <begin position="60"/>
        <end position="72"/>
    </location>
</feature>
<keyword evidence="2" id="KW-0472">Membrane</keyword>
<evidence type="ECO:0000256" key="1">
    <source>
        <dbReference type="SAM" id="MobiDB-lite"/>
    </source>
</evidence>
<feature type="compositionally biased region" description="Low complexity" evidence="1">
    <location>
        <begin position="111"/>
        <end position="138"/>
    </location>
</feature>
<gene>
    <name evidence="4" type="ORF">SAMN02745120_1260</name>
</gene>
<dbReference type="Pfam" id="PF13240">
    <property type="entry name" value="Zn_Ribbon_1"/>
    <property type="match status" value="1"/>
</dbReference>